<sequence length="118" mass="13512">MCFRYASYQKRGSQKSEALLFTAAWTLPTPTLFPLSISDNKIIISGPIPTHRRRIERWSRLFALHTLSKDYCAATGIPYLNNFDLFWARPILLKLDGLHPNRRGSQMLSENIDSGLSE</sequence>
<name>A0A9Q1J5Q3_SYNKA</name>
<dbReference type="SUPFAM" id="SSF52266">
    <property type="entry name" value="SGNH hydrolase"/>
    <property type="match status" value="1"/>
</dbReference>
<proteinExistence type="predicted"/>
<comment type="caution">
    <text evidence="1">The sequence shown here is derived from an EMBL/GenBank/DDBJ whole genome shotgun (WGS) entry which is preliminary data.</text>
</comment>
<organism evidence="1 2">
    <name type="scientific">Synaphobranchus kaupii</name>
    <name type="common">Kaup's arrowtooth eel</name>
    <dbReference type="NCBI Taxonomy" id="118154"/>
    <lineage>
        <taxon>Eukaryota</taxon>
        <taxon>Metazoa</taxon>
        <taxon>Chordata</taxon>
        <taxon>Craniata</taxon>
        <taxon>Vertebrata</taxon>
        <taxon>Euteleostomi</taxon>
        <taxon>Actinopterygii</taxon>
        <taxon>Neopterygii</taxon>
        <taxon>Teleostei</taxon>
        <taxon>Anguilliformes</taxon>
        <taxon>Synaphobranchidae</taxon>
        <taxon>Synaphobranchus</taxon>
    </lineage>
</organism>
<dbReference type="AlphaFoldDB" id="A0A9Q1J5Q3"/>
<reference evidence="1" key="1">
    <citation type="journal article" date="2023" name="Science">
        <title>Genome structures resolve the early diversification of teleost fishes.</title>
        <authorList>
            <person name="Parey E."/>
            <person name="Louis A."/>
            <person name="Montfort J."/>
            <person name="Bouchez O."/>
            <person name="Roques C."/>
            <person name="Iampietro C."/>
            <person name="Lluch J."/>
            <person name="Castinel A."/>
            <person name="Donnadieu C."/>
            <person name="Desvignes T."/>
            <person name="Floi Bucao C."/>
            <person name="Jouanno E."/>
            <person name="Wen M."/>
            <person name="Mejri S."/>
            <person name="Dirks R."/>
            <person name="Jansen H."/>
            <person name="Henkel C."/>
            <person name="Chen W.J."/>
            <person name="Zahm M."/>
            <person name="Cabau C."/>
            <person name="Klopp C."/>
            <person name="Thompson A.W."/>
            <person name="Robinson-Rechavi M."/>
            <person name="Braasch I."/>
            <person name="Lecointre G."/>
            <person name="Bobe J."/>
            <person name="Postlethwait J.H."/>
            <person name="Berthelot C."/>
            <person name="Roest Crollius H."/>
            <person name="Guiguen Y."/>
        </authorList>
    </citation>
    <scope>NUCLEOTIDE SEQUENCE</scope>
    <source>
        <strain evidence="1">WJC10195</strain>
    </source>
</reference>
<gene>
    <name evidence="1" type="ORF">SKAU_G00094200</name>
</gene>
<protein>
    <recommendedName>
        <fullName evidence="3">SGNH hydrolase-type esterase domain-containing protein</fullName>
    </recommendedName>
</protein>
<accession>A0A9Q1J5Q3</accession>
<dbReference type="Proteomes" id="UP001152622">
    <property type="component" value="Chromosome 3"/>
</dbReference>
<evidence type="ECO:0000313" key="2">
    <source>
        <dbReference type="Proteomes" id="UP001152622"/>
    </source>
</evidence>
<keyword evidence="2" id="KW-1185">Reference proteome</keyword>
<dbReference type="EMBL" id="JAINUF010000003">
    <property type="protein sequence ID" value="KAJ8369392.1"/>
    <property type="molecule type" value="Genomic_DNA"/>
</dbReference>
<dbReference type="OrthoDB" id="8871915at2759"/>
<dbReference type="Gene3D" id="3.40.50.12700">
    <property type="match status" value="1"/>
</dbReference>
<evidence type="ECO:0000313" key="1">
    <source>
        <dbReference type="EMBL" id="KAJ8369392.1"/>
    </source>
</evidence>
<evidence type="ECO:0008006" key="3">
    <source>
        <dbReference type="Google" id="ProtNLM"/>
    </source>
</evidence>